<reference evidence="1 2" key="1">
    <citation type="submission" date="2014-06" db="EMBL/GenBank/DDBJ databases">
        <title>Whole Genome Sequences of Three Symbiotic Endozoicomonas Bacteria.</title>
        <authorList>
            <person name="Neave M.J."/>
            <person name="Apprill A."/>
            <person name="Voolstra C.R."/>
        </authorList>
    </citation>
    <scope>NUCLEOTIDE SEQUENCE [LARGE SCALE GENOMIC DNA]</scope>
    <source>
        <strain evidence="1 2">DSM 25634</strain>
    </source>
</reference>
<evidence type="ECO:0008006" key="3">
    <source>
        <dbReference type="Google" id="ProtNLM"/>
    </source>
</evidence>
<evidence type="ECO:0000313" key="2">
    <source>
        <dbReference type="Proteomes" id="UP000028073"/>
    </source>
</evidence>
<organism evidence="1 2">
    <name type="scientific">Endozoicomonas numazuensis</name>
    <dbReference type="NCBI Taxonomy" id="1137799"/>
    <lineage>
        <taxon>Bacteria</taxon>
        <taxon>Pseudomonadati</taxon>
        <taxon>Pseudomonadota</taxon>
        <taxon>Gammaproteobacteria</taxon>
        <taxon>Oceanospirillales</taxon>
        <taxon>Endozoicomonadaceae</taxon>
        <taxon>Endozoicomonas</taxon>
    </lineage>
</organism>
<evidence type="ECO:0000313" key="1">
    <source>
        <dbReference type="EMBL" id="KEQ18772.1"/>
    </source>
</evidence>
<dbReference type="Proteomes" id="UP000028073">
    <property type="component" value="Unassembled WGS sequence"/>
</dbReference>
<comment type="caution">
    <text evidence="1">The sequence shown here is derived from an EMBL/GenBank/DDBJ whole genome shotgun (WGS) entry which is preliminary data.</text>
</comment>
<protein>
    <recommendedName>
        <fullName evidence="3">t-SNARE coiled-coil homology domain-containing protein</fullName>
    </recommendedName>
</protein>
<sequence>MDSDMGVLRYELHERFIEINQRFDDHDFRFDEHDKRFDFIDACFERVDQRFEKVENEISSFAKQSNKNFSNMIVRFEAIERCLDDQHKRLTTMESGMLELKASLGRIELMLRQLVPVQ</sequence>
<name>A0A081NJZ9_9GAMM</name>
<dbReference type="AlphaFoldDB" id="A0A081NJZ9"/>
<gene>
    <name evidence="1" type="ORF">GZ78_01385</name>
</gene>
<accession>A0A081NJZ9</accession>
<proteinExistence type="predicted"/>
<keyword evidence="2" id="KW-1185">Reference proteome</keyword>
<dbReference type="EMBL" id="JOKH01000001">
    <property type="protein sequence ID" value="KEQ18772.1"/>
    <property type="molecule type" value="Genomic_DNA"/>
</dbReference>
<dbReference type="Gene3D" id="1.20.5.2280">
    <property type="match status" value="1"/>
</dbReference>